<gene>
    <name evidence="9" type="primary">LOC106463069</name>
</gene>
<evidence type="ECO:0000256" key="4">
    <source>
        <dbReference type="ARBA" id="ARBA00023049"/>
    </source>
</evidence>
<reference evidence="9" key="1">
    <citation type="submission" date="2025-08" db="UniProtKB">
        <authorList>
            <consortium name="RefSeq"/>
        </authorList>
    </citation>
    <scope>IDENTIFICATION</scope>
    <source>
        <tissue evidence="9">Muscle</tissue>
    </source>
</reference>
<evidence type="ECO:0000256" key="5">
    <source>
        <dbReference type="ARBA" id="ARBA00023157"/>
    </source>
</evidence>
<keyword evidence="4" id="KW-0482">Metalloprotease</keyword>
<dbReference type="Pfam" id="PF01562">
    <property type="entry name" value="Pep_M12B_propep"/>
    <property type="match status" value="1"/>
</dbReference>
<evidence type="ECO:0000313" key="9">
    <source>
        <dbReference type="RefSeq" id="XP_022246184.1"/>
    </source>
</evidence>
<name>A0ABM1SRC8_LIMPO</name>
<evidence type="ECO:0000256" key="1">
    <source>
        <dbReference type="ARBA" id="ARBA00022670"/>
    </source>
</evidence>
<dbReference type="GeneID" id="106463069"/>
<dbReference type="RefSeq" id="XP_022246184.1">
    <property type="nucleotide sequence ID" value="XM_022390476.1"/>
</dbReference>
<proteinExistence type="predicted"/>
<evidence type="ECO:0000256" key="3">
    <source>
        <dbReference type="ARBA" id="ARBA00022833"/>
    </source>
</evidence>
<dbReference type="Proteomes" id="UP000694941">
    <property type="component" value="Unplaced"/>
</dbReference>
<protein>
    <submittedName>
        <fullName evidence="9">Zinc metalloproteinase-disintegrin-like daborhagin-K</fullName>
    </submittedName>
</protein>
<dbReference type="PANTHER" id="PTHR11905:SF159">
    <property type="entry name" value="ADAM METALLOPROTEASE"/>
    <property type="match status" value="1"/>
</dbReference>
<keyword evidence="6" id="KW-0472">Membrane</keyword>
<keyword evidence="2" id="KW-0378">Hydrolase</keyword>
<evidence type="ECO:0000259" key="7">
    <source>
        <dbReference type="Pfam" id="PF01562"/>
    </source>
</evidence>
<dbReference type="PANTHER" id="PTHR11905">
    <property type="entry name" value="ADAM A DISINTEGRIN AND METALLOPROTEASE DOMAIN"/>
    <property type="match status" value="1"/>
</dbReference>
<keyword evidence="1" id="KW-0645">Protease</keyword>
<keyword evidence="5" id="KW-1015">Disulfide bond</keyword>
<feature type="domain" description="Peptidase M12B propeptide" evidence="7">
    <location>
        <begin position="49"/>
        <end position="131"/>
    </location>
</feature>
<evidence type="ECO:0000256" key="2">
    <source>
        <dbReference type="ARBA" id="ARBA00022801"/>
    </source>
</evidence>
<keyword evidence="3" id="KW-0862">Zinc</keyword>
<keyword evidence="8" id="KW-1185">Reference proteome</keyword>
<sequence>MASLCVWLVGDGNCFILLCRLFFVFLCTFVIKSNAILLNDPKLEFYHHEIVYPRVYSTDGREKREIRSEDNHEKVLMVDFQTTKKRFLLELRMNQLLLPSHYFEKHHKNGTYVLEKPMKEKQTHCHYHGNLKGNYKSWAAVSTCHGIRLPVCLDEFIKQLDYRHKKQELK</sequence>
<accession>A0ABM1SRC8</accession>
<keyword evidence="6" id="KW-1133">Transmembrane helix</keyword>
<organism evidence="8 9">
    <name type="scientific">Limulus polyphemus</name>
    <name type="common">Atlantic horseshoe crab</name>
    <dbReference type="NCBI Taxonomy" id="6850"/>
    <lineage>
        <taxon>Eukaryota</taxon>
        <taxon>Metazoa</taxon>
        <taxon>Ecdysozoa</taxon>
        <taxon>Arthropoda</taxon>
        <taxon>Chelicerata</taxon>
        <taxon>Merostomata</taxon>
        <taxon>Xiphosura</taxon>
        <taxon>Limulidae</taxon>
        <taxon>Limulus</taxon>
    </lineage>
</organism>
<evidence type="ECO:0000256" key="6">
    <source>
        <dbReference type="SAM" id="Phobius"/>
    </source>
</evidence>
<evidence type="ECO:0000313" key="8">
    <source>
        <dbReference type="Proteomes" id="UP000694941"/>
    </source>
</evidence>
<feature type="transmembrane region" description="Helical" evidence="6">
    <location>
        <begin position="6"/>
        <end position="31"/>
    </location>
</feature>
<keyword evidence="6" id="KW-0812">Transmembrane</keyword>
<dbReference type="InterPro" id="IPR002870">
    <property type="entry name" value="Peptidase_M12B_N"/>
</dbReference>